<dbReference type="Proteomes" id="UP000746595">
    <property type="component" value="Unassembled WGS sequence"/>
</dbReference>
<reference evidence="2 3" key="1">
    <citation type="submission" date="2020-04" db="EMBL/GenBank/DDBJ databases">
        <title>Paeniglutamicibacter sp. ANT13_2, a novel actinomycete isolated from sediment in Antarctica.</title>
        <authorList>
            <person name="Sakdapetsiri C."/>
            <person name="Pinyakong O."/>
        </authorList>
    </citation>
    <scope>NUCLEOTIDE SEQUENCE [LARGE SCALE GENOMIC DNA]</scope>
    <source>
        <strain evidence="2 3">ANT13_2</strain>
    </source>
</reference>
<feature type="region of interest" description="Disordered" evidence="1">
    <location>
        <begin position="1"/>
        <end position="20"/>
    </location>
</feature>
<comment type="caution">
    <text evidence="2">The sequence shown here is derived from an EMBL/GenBank/DDBJ whole genome shotgun (WGS) entry which is preliminary data.</text>
</comment>
<evidence type="ECO:0000313" key="3">
    <source>
        <dbReference type="Proteomes" id="UP000746595"/>
    </source>
</evidence>
<dbReference type="RefSeq" id="WP_168150971.1">
    <property type="nucleotide sequence ID" value="NZ_JAAWVT010000001.1"/>
</dbReference>
<accession>A0ABX1G1I2</accession>
<protein>
    <submittedName>
        <fullName evidence="2">Uncharacterized protein</fullName>
    </submittedName>
</protein>
<sequence length="63" mass="7153">MKITQPIAEVSSETHPHTVPETSAALSTGMFHPIRGLDPDLSIEPRRTKPRIGLWSRFWTTRN</sequence>
<gene>
    <name evidence="2" type="ORF">HED64_05170</name>
</gene>
<evidence type="ECO:0000256" key="1">
    <source>
        <dbReference type="SAM" id="MobiDB-lite"/>
    </source>
</evidence>
<organism evidence="2 3">
    <name type="scientific">Paeniglutamicibacter terrestris</name>
    <dbReference type="NCBI Taxonomy" id="2723403"/>
    <lineage>
        <taxon>Bacteria</taxon>
        <taxon>Bacillati</taxon>
        <taxon>Actinomycetota</taxon>
        <taxon>Actinomycetes</taxon>
        <taxon>Micrococcales</taxon>
        <taxon>Micrococcaceae</taxon>
        <taxon>Paeniglutamicibacter</taxon>
    </lineage>
</organism>
<name>A0ABX1G1I2_9MICC</name>
<dbReference type="EMBL" id="JAAWVT010000001">
    <property type="protein sequence ID" value="NKG20106.1"/>
    <property type="molecule type" value="Genomic_DNA"/>
</dbReference>
<keyword evidence="3" id="KW-1185">Reference proteome</keyword>
<evidence type="ECO:0000313" key="2">
    <source>
        <dbReference type="EMBL" id="NKG20106.1"/>
    </source>
</evidence>
<proteinExistence type="predicted"/>